<name>A0A069CVU8_WEIOS</name>
<accession>A0A069CVU8</accession>
<reference evidence="2" key="1">
    <citation type="journal article" date="2014" name="Genome Announc.">
        <title>Draft genome sequence of Weissella oryzae SG25T, isolated from fermented rice grains.</title>
        <authorList>
            <person name="Tanizawa Y."/>
            <person name="Fujisawa T."/>
            <person name="Mochizuki T."/>
            <person name="Kaminuma E."/>
            <person name="Suzuki Y."/>
            <person name="Nakamura Y."/>
            <person name="Tohno M."/>
        </authorList>
    </citation>
    <scope>NUCLEOTIDE SEQUENCE [LARGE SCALE GENOMIC DNA]</scope>
    <source>
        <strain evidence="2">DSM 25784 / JCM 18191 / LMG 30913 / SG25</strain>
    </source>
</reference>
<proteinExistence type="predicted"/>
<evidence type="ECO:0000313" key="2">
    <source>
        <dbReference type="Proteomes" id="UP000030643"/>
    </source>
</evidence>
<protein>
    <submittedName>
        <fullName evidence="1">Uncharacterized protein</fullName>
    </submittedName>
</protein>
<dbReference type="STRING" id="1329250.WOSG25_110820"/>
<dbReference type="RefSeq" id="WP_027699559.1">
    <property type="nucleotide sequence ID" value="NZ_DF820494.1"/>
</dbReference>
<evidence type="ECO:0000313" key="1">
    <source>
        <dbReference type="EMBL" id="GAK31604.1"/>
    </source>
</evidence>
<dbReference type="EMBL" id="DF820494">
    <property type="protein sequence ID" value="GAK31604.1"/>
    <property type="molecule type" value="Genomic_DNA"/>
</dbReference>
<gene>
    <name evidence="1" type="ORF">WOSG25_110820</name>
</gene>
<keyword evidence="2" id="KW-1185">Reference proteome</keyword>
<organism evidence="1 2">
    <name type="scientific">Weissella oryzae (strain DSM 25784 / JCM 18191 / LMG 30913 / SG25)</name>
    <dbReference type="NCBI Taxonomy" id="1329250"/>
    <lineage>
        <taxon>Bacteria</taxon>
        <taxon>Bacillati</taxon>
        <taxon>Bacillota</taxon>
        <taxon>Bacilli</taxon>
        <taxon>Lactobacillales</taxon>
        <taxon>Lactobacillaceae</taxon>
        <taxon>Weissella</taxon>
    </lineage>
</organism>
<sequence length="154" mass="18470">MNFSQTELNIFDCGKPSFTDNPSNINYRSKKKRQQKKSEKQIENQIIEKQLELDLFNEHKAQYIWVLATKISPEGISDKKERFIVDSEILRKKKNLIYWHDNYYVVNTAHKRHLIKSEIRLKSVPKASLTKLDKVELLRKWFKEEITYSIKKNI</sequence>
<dbReference type="AlphaFoldDB" id="A0A069CVU8"/>
<dbReference type="Proteomes" id="UP000030643">
    <property type="component" value="Unassembled WGS sequence"/>
</dbReference>